<sequence>MPLSDFCQLYQSDIHRGRQKDAPWIAVFKSGGYCFAVCFLIASPRRNVCAKKTGFAGGCQYGGRQMLLINQSVAAAQPTARPSWSQET</sequence>
<proteinExistence type="predicted"/>
<name>A0A085N456_9BILA</name>
<dbReference type="AlphaFoldDB" id="A0A085N456"/>
<accession>A0A085N456</accession>
<dbReference type="Proteomes" id="UP000030758">
    <property type="component" value="Unassembled WGS sequence"/>
</dbReference>
<keyword evidence="1" id="KW-0812">Transmembrane</keyword>
<evidence type="ECO:0000256" key="1">
    <source>
        <dbReference type="SAM" id="Phobius"/>
    </source>
</evidence>
<dbReference type="EMBL" id="KL367558">
    <property type="protein sequence ID" value="KFD64252.1"/>
    <property type="molecule type" value="Genomic_DNA"/>
</dbReference>
<organism evidence="2">
    <name type="scientific">Trichuris suis</name>
    <name type="common">pig whipworm</name>
    <dbReference type="NCBI Taxonomy" id="68888"/>
    <lineage>
        <taxon>Eukaryota</taxon>
        <taxon>Metazoa</taxon>
        <taxon>Ecdysozoa</taxon>
        <taxon>Nematoda</taxon>
        <taxon>Enoplea</taxon>
        <taxon>Dorylaimia</taxon>
        <taxon>Trichinellida</taxon>
        <taxon>Trichuridae</taxon>
        <taxon>Trichuris</taxon>
    </lineage>
</organism>
<gene>
    <name evidence="2" type="ORF">M514_23536</name>
</gene>
<protein>
    <submittedName>
        <fullName evidence="2">Uncharacterized protein</fullName>
    </submittedName>
</protein>
<keyword evidence="1" id="KW-0472">Membrane</keyword>
<reference evidence="2" key="1">
    <citation type="journal article" date="2014" name="Nat. Genet.">
        <title>Genome and transcriptome of the porcine whipworm Trichuris suis.</title>
        <authorList>
            <person name="Jex A.R."/>
            <person name="Nejsum P."/>
            <person name="Schwarz E.M."/>
            <person name="Hu L."/>
            <person name="Young N.D."/>
            <person name="Hall R.S."/>
            <person name="Korhonen P.K."/>
            <person name="Liao S."/>
            <person name="Thamsborg S."/>
            <person name="Xia J."/>
            <person name="Xu P."/>
            <person name="Wang S."/>
            <person name="Scheerlinck J.P."/>
            <person name="Hofmann A."/>
            <person name="Sternberg P.W."/>
            <person name="Wang J."/>
            <person name="Gasser R.B."/>
        </authorList>
    </citation>
    <scope>NUCLEOTIDE SEQUENCE [LARGE SCALE GENOMIC DNA]</scope>
    <source>
        <strain evidence="2">DCEP-RM93F</strain>
    </source>
</reference>
<evidence type="ECO:0000313" key="2">
    <source>
        <dbReference type="EMBL" id="KFD64252.1"/>
    </source>
</evidence>
<feature type="transmembrane region" description="Helical" evidence="1">
    <location>
        <begin position="22"/>
        <end position="42"/>
    </location>
</feature>
<keyword evidence="1" id="KW-1133">Transmembrane helix</keyword>